<name>A0A914VD35_9BILA</name>
<accession>A0A914VD35</accession>
<sequence length="69" mass="7885">MNWNDPNVVRTMEQYCERVIATQAELQRTLETMTGVRVAKSTLNDRLKAFQARTGRLRTTEQLAADSAK</sequence>
<evidence type="ECO:0000313" key="1">
    <source>
        <dbReference type="Proteomes" id="UP000887566"/>
    </source>
</evidence>
<keyword evidence="1" id="KW-1185">Reference proteome</keyword>
<protein>
    <submittedName>
        <fullName evidence="2">Uncharacterized protein</fullName>
    </submittedName>
</protein>
<organism evidence="1 2">
    <name type="scientific">Plectus sambesii</name>
    <dbReference type="NCBI Taxonomy" id="2011161"/>
    <lineage>
        <taxon>Eukaryota</taxon>
        <taxon>Metazoa</taxon>
        <taxon>Ecdysozoa</taxon>
        <taxon>Nematoda</taxon>
        <taxon>Chromadorea</taxon>
        <taxon>Plectida</taxon>
        <taxon>Plectina</taxon>
        <taxon>Plectoidea</taxon>
        <taxon>Plectidae</taxon>
        <taxon>Plectus</taxon>
    </lineage>
</organism>
<reference evidence="2" key="1">
    <citation type="submission" date="2022-11" db="UniProtKB">
        <authorList>
            <consortium name="WormBaseParasite"/>
        </authorList>
    </citation>
    <scope>IDENTIFICATION</scope>
</reference>
<dbReference type="Proteomes" id="UP000887566">
    <property type="component" value="Unplaced"/>
</dbReference>
<proteinExistence type="predicted"/>
<dbReference type="AlphaFoldDB" id="A0A914VD35"/>
<evidence type="ECO:0000313" key="2">
    <source>
        <dbReference type="WBParaSite" id="PSAMB.scaffold18041size1007.g37475.t1"/>
    </source>
</evidence>
<dbReference type="WBParaSite" id="PSAMB.scaffold18041size1007.g37475.t1">
    <property type="protein sequence ID" value="PSAMB.scaffold18041size1007.g37475.t1"/>
    <property type="gene ID" value="PSAMB.scaffold18041size1007.g37475"/>
</dbReference>